<evidence type="ECO:0000256" key="10">
    <source>
        <dbReference type="ARBA" id="ARBA00020422"/>
    </source>
</evidence>
<sequence>MSVGIVLVAHVPALADGVRTLAAQMAPDVPIAAAGGTDEGAVGTSFEKILGAVLAVDAGDGVAVLYDLGSAELTAELVLESLGPEQVEWIRLVDAPLVEGALAAAISSAGGADLATVVAAARSALSELAGRTAEGAAAPVEAETGPTLTATAVLRNPAGLHARPASRLAHLVSGFDARLRIGRPGQAGVDAASVLGIVAQGIRVGAEVEVVATGGEARPALDAVLALVAEGFGEFGGPPPDATAAPAEVVPDGGEPGIIGGVGASPGIAVAPVRHLHRAAPALPPARPGLDPNAERRRLNAALTQIHAALGVRAAAGGPDASIAGAHQAMLDDPALRSGAEAKIDESTPAERAWWQTVQEAAELLAGGDAYAAERAVDVEEVGRAVLAALGVDVRPSIRPDDAAGAVVVAEDLFASDVAALAEAGVAGLALAGGGRTAHAAIIARGLEVPMLVRLGRPLLDVAEGTLVVLDAISGILQVDPPPSVRSSAKERACQLAGERDRARAEAAGSVVHAEGRQVLVAANVGSLAEARAAVAAGADGVGLLRTELLYVDRPALPDEDEQTAELGAILEVLGDRPVVVRTLDVGGDKMLPALDLDPWRNGPLGVRGLRYGLAHPGVLRTQLRAILRAAGEQGAHVWVMAPMVTVAEEARQFRELLADVVAELDRQGTVHAPPAKVGVMLEVPAAALAPQDICAEVDFVSVGSNDLLQYVMAADRANDAVGYLYQPEHPALWRVLDLLVGTARAAGCHVAVCGEIAGDPEAAVRLVRLGVDELSMAPSSLPAVKAALREAYGSVS</sequence>
<evidence type="ECO:0000256" key="9">
    <source>
        <dbReference type="ARBA" id="ARBA00012232"/>
    </source>
</evidence>
<keyword evidence="15" id="KW-0598">Phosphotransferase system</keyword>
<dbReference type="PROSITE" id="PS51096">
    <property type="entry name" value="PTS_EIIA_TYPE_4"/>
    <property type="match status" value="1"/>
</dbReference>
<evidence type="ECO:0000256" key="17">
    <source>
        <dbReference type="ARBA" id="ARBA00022777"/>
    </source>
</evidence>
<dbReference type="Gene3D" id="3.20.20.60">
    <property type="entry name" value="Phosphoenolpyruvate-binding domains"/>
    <property type="match status" value="1"/>
</dbReference>
<evidence type="ECO:0000256" key="18">
    <source>
        <dbReference type="ARBA" id="ARBA00022842"/>
    </source>
</evidence>
<dbReference type="AlphaFoldDB" id="A0A927RK23"/>
<dbReference type="GO" id="GO:0046872">
    <property type="term" value="F:metal ion binding"/>
    <property type="evidence" value="ECO:0007669"/>
    <property type="project" value="UniProtKB-KW"/>
</dbReference>
<dbReference type="Pfam" id="PF05524">
    <property type="entry name" value="PEP-utilisers_N"/>
    <property type="match status" value="1"/>
</dbReference>
<dbReference type="InterPro" id="IPR004701">
    <property type="entry name" value="PTS_EIIA_man-typ"/>
</dbReference>
<dbReference type="InterPro" id="IPR036618">
    <property type="entry name" value="PtsI_HPr-bd_sf"/>
</dbReference>
<dbReference type="Gene3D" id="1.10.274.10">
    <property type="entry name" value="PtsI, HPr-binding domain"/>
    <property type="match status" value="1"/>
</dbReference>
<dbReference type="Gene3D" id="3.40.50.510">
    <property type="entry name" value="Phosphotransferase system, mannose-type IIA component"/>
    <property type="match status" value="1"/>
</dbReference>
<evidence type="ECO:0000256" key="6">
    <source>
        <dbReference type="ARBA" id="ARBA00004496"/>
    </source>
</evidence>
<dbReference type="CDD" id="cd00367">
    <property type="entry name" value="PTS-HPr_like"/>
    <property type="match status" value="1"/>
</dbReference>
<dbReference type="SUPFAM" id="SSF47831">
    <property type="entry name" value="Enzyme I of the PEP:sugar phosphotransferase system HPr-binding (sub)domain"/>
    <property type="match status" value="1"/>
</dbReference>
<dbReference type="PROSITE" id="PS51350">
    <property type="entry name" value="PTS_HPR_DOM"/>
    <property type="match status" value="1"/>
</dbReference>
<keyword evidence="14" id="KW-0808">Transferase</keyword>
<dbReference type="NCBIfam" id="TIGR01003">
    <property type="entry name" value="PTS_HPr_family"/>
    <property type="match status" value="1"/>
</dbReference>
<dbReference type="InterPro" id="IPR008279">
    <property type="entry name" value="PEP-util_enz_mobile_dom"/>
</dbReference>
<dbReference type="NCBIfam" id="TIGR02364">
    <property type="entry name" value="dha_pts"/>
    <property type="match status" value="1"/>
</dbReference>
<dbReference type="SUPFAM" id="SSF52009">
    <property type="entry name" value="Phosphohistidine domain"/>
    <property type="match status" value="1"/>
</dbReference>
<dbReference type="EC" id="2.7.3.9" evidence="9"/>
<evidence type="ECO:0000256" key="14">
    <source>
        <dbReference type="ARBA" id="ARBA00022679"/>
    </source>
</evidence>
<comment type="subunit">
    <text evidence="19">Homodimer. The dihydroxyacetone kinase complex is composed of a homodimer of DhaM, a homodimer of DhaK and the subunit DhaL.</text>
</comment>
<comment type="cofactor">
    <cofactor evidence="3">
        <name>Mg(2+)</name>
        <dbReference type="ChEBI" id="CHEBI:18420"/>
    </cofactor>
</comment>
<evidence type="ECO:0000259" key="21">
    <source>
        <dbReference type="PROSITE" id="PS51350"/>
    </source>
</evidence>
<keyword evidence="16" id="KW-0479">Metal-binding</keyword>
<evidence type="ECO:0000256" key="19">
    <source>
        <dbReference type="ARBA" id="ARBA00046577"/>
    </source>
</evidence>
<dbReference type="PROSITE" id="PS00370">
    <property type="entry name" value="PEP_ENZYMES_PHOS_SITE"/>
    <property type="match status" value="1"/>
</dbReference>
<keyword evidence="23" id="KW-1185">Reference proteome</keyword>
<evidence type="ECO:0000256" key="5">
    <source>
        <dbReference type="ARBA" id="ARBA00003681"/>
    </source>
</evidence>
<keyword evidence="13" id="KW-0762">Sugar transport</keyword>
<keyword evidence="17" id="KW-0418">Kinase</keyword>
<dbReference type="EC" id="2.7.1.121" evidence="8"/>
<dbReference type="InterPro" id="IPR023151">
    <property type="entry name" value="PEP_util_CS"/>
</dbReference>
<dbReference type="PROSITE" id="PS00369">
    <property type="entry name" value="PTS_HPR_HIS"/>
    <property type="match status" value="1"/>
</dbReference>
<feature type="domain" description="PTS EIIA type-4" evidence="20">
    <location>
        <begin position="2"/>
        <end position="140"/>
    </location>
</feature>
<evidence type="ECO:0000313" key="22">
    <source>
        <dbReference type="EMBL" id="MBE1606273.1"/>
    </source>
</evidence>
<dbReference type="Pfam" id="PF00391">
    <property type="entry name" value="PEP-utilizers"/>
    <property type="match status" value="1"/>
</dbReference>
<evidence type="ECO:0000256" key="3">
    <source>
        <dbReference type="ARBA" id="ARBA00001946"/>
    </source>
</evidence>
<comment type="catalytic activity">
    <reaction evidence="2">
        <text>dihydroxyacetone + phosphoenolpyruvate = dihydroxyacetone phosphate + pyruvate</text>
        <dbReference type="Rhea" id="RHEA:18381"/>
        <dbReference type="ChEBI" id="CHEBI:15361"/>
        <dbReference type="ChEBI" id="CHEBI:16016"/>
        <dbReference type="ChEBI" id="CHEBI:57642"/>
        <dbReference type="ChEBI" id="CHEBI:58702"/>
        <dbReference type="EC" id="2.7.1.121"/>
    </reaction>
</comment>
<evidence type="ECO:0000256" key="1">
    <source>
        <dbReference type="ARBA" id="ARBA00000683"/>
    </source>
</evidence>
<name>A0A927RK23_9ACTN</name>
<feature type="domain" description="HPr" evidence="21">
    <location>
        <begin position="147"/>
        <end position="235"/>
    </location>
</feature>
<keyword evidence="11" id="KW-0813">Transport</keyword>
<dbReference type="RefSeq" id="WP_192750431.1">
    <property type="nucleotide sequence ID" value="NZ_BAABJL010000011.1"/>
</dbReference>
<dbReference type="InterPro" id="IPR050499">
    <property type="entry name" value="PEP-utilizing_PTS_enzyme"/>
</dbReference>
<dbReference type="GO" id="GO:0005737">
    <property type="term" value="C:cytoplasm"/>
    <property type="evidence" value="ECO:0007669"/>
    <property type="project" value="UniProtKB-SubCell"/>
</dbReference>
<evidence type="ECO:0000256" key="16">
    <source>
        <dbReference type="ARBA" id="ARBA00022723"/>
    </source>
</evidence>
<dbReference type="Pfam" id="PF03610">
    <property type="entry name" value="EIIA-man"/>
    <property type="match status" value="1"/>
</dbReference>
<dbReference type="PRINTS" id="PR00107">
    <property type="entry name" value="PHOSPHOCPHPR"/>
</dbReference>
<proteinExistence type="inferred from homology"/>
<comment type="catalytic activity">
    <reaction evidence="1">
        <text>L-histidyl-[protein] + phosphoenolpyruvate = N(pros)-phospho-L-histidyl-[protein] + pyruvate</text>
        <dbReference type="Rhea" id="RHEA:23880"/>
        <dbReference type="Rhea" id="RHEA-COMP:9745"/>
        <dbReference type="Rhea" id="RHEA-COMP:9746"/>
        <dbReference type="ChEBI" id="CHEBI:15361"/>
        <dbReference type="ChEBI" id="CHEBI:29979"/>
        <dbReference type="ChEBI" id="CHEBI:58702"/>
        <dbReference type="ChEBI" id="CHEBI:64837"/>
        <dbReference type="EC" id="2.7.3.9"/>
    </reaction>
</comment>
<comment type="function">
    <text evidence="4">Component of the dihydroxyacetone kinase complex, which is responsible for the phosphoenolpyruvate (PEP)-dependent phosphorylation of dihydroxyacetone. DhaM serves as the phosphoryl donor. Is phosphorylated by phosphoenolpyruvate in an EI- and HPr-dependent reaction, and a phosphorelay system on histidine residues finally leads to phosphoryl transfer to DhaL and dihydroxyacetone.</text>
</comment>
<dbReference type="Pfam" id="PF00381">
    <property type="entry name" value="PTS-HPr"/>
    <property type="match status" value="1"/>
</dbReference>
<dbReference type="GO" id="GO:0009401">
    <property type="term" value="P:phosphoenolpyruvate-dependent sugar phosphotransferase system"/>
    <property type="evidence" value="ECO:0007669"/>
    <property type="project" value="UniProtKB-KW"/>
</dbReference>
<dbReference type="GO" id="GO:0016020">
    <property type="term" value="C:membrane"/>
    <property type="evidence" value="ECO:0007669"/>
    <property type="project" value="InterPro"/>
</dbReference>
<dbReference type="GO" id="GO:0047324">
    <property type="term" value="F:phosphoenolpyruvate-glycerone phosphotransferase activity"/>
    <property type="evidence" value="ECO:0007669"/>
    <property type="project" value="UniProtKB-EC"/>
</dbReference>
<protein>
    <recommendedName>
        <fullName evidence="10">Phosphocarrier protein HPr</fullName>
        <ecNumber evidence="8">2.7.1.121</ecNumber>
        <ecNumber evidence="9">2.7.3.9</ecNumber>
    </recommendedName>
</protein>
<dbReference type="PANTHER" id="PTHR46244">
    <property type="entry name" value="PHOSPHOENOLPYRUVATE-PROTEIN PHOSPHOTRANSFERASE"/>
    <property type="match status" value="1"/>
</dbReference>
<comment type="similarity">
    <text evidence="7">Belongs to the PEP-utilizing enzyme family.</text>
</comment>
<reference evidence="22" key="1">
    <citation type="submission" date="2020-10" db="EMBL/GenBank/DDBJ databases">
        <title>Sequencing the genomes of 1000 actinobacteria strains.</title>
        <authorList>
            <person name="Klenk H.-P."/>
        </authorList>
    </citation>
    <scope>NUCLEOTIDE SEQUENCE</scope>
    <source>
        <strain evidence="22">DSM 45354</strain>
    </source>
</reference>
<dbReference type="PANTHER" id="PTHR46244:SF6">
    <property type="entry name" value="PHOSPHOENOLPYRUVATE-PROTEIN PHOSPHOTRANSFERASE"/>
    <property type="match status" value="1"/>
</dbReference>
<evidence type="ECO:0000256" key="7">
    <source>
        <dbReference type="ARBA" id="ARBA00007837"/>
    </source>
</evidence>
<evidence type="ECO:0000256" key="4">
    <source>
        <dbReference type="ARBA" id="ARBA00002788"/>
    </source>
</evidence>
<accession>A0A927RK23</accession>
<dbReference type="InterPro" id="IPR000121">
    <property type="entry name" value="PEP_util_C"/>
</dbReference>
<dbReference type="InterPro" id="IPR000032">
    <property type="entry name" value="HPr-like"/>
</dbReference>
<dbReference type="Proteomes" id="UP000638648">
    <property type="component" value="Unassembled WGS sequence"/>
</dbReference>
<dbReference type="SUPFAM" id="SSF51621">
    <property type="entry name" value="Phosphoenolpyruvate/pyruvate domain"/>
    <property type="match status" value="1"/>
</dbReference>
<keyword evidence="12" id="KW-0963">Cytoplasm</keyword>
<evidence type="ECO:0000256" key="2">
    <source>
        <dbReference type="ARBA" id="ARBA00001113"/>
    </source>
</evidence>
<dbReference type="GO" id="GO:0008965">
    <property type="term" value="F:phosphoenolpyruvate-protein phosphotransferase activity"/>
    <property type="evidence" value="ECO:0007669"/>
    <property type="project" value="UniProtKB-EC"/>
</dbReference>
<dbReference type="PRINTS" id="PR01736">
    <property type="entry name" value="PHPHTRNFRASE"/>
</dbReference>
<dbReference type="InterPro" id="IPR040442">
    <property type="entry name" value="Pyrv_kinase-like_dom_sf"/>
</dbReference>
<comment type="function">
    <text evidence="5">General (non sugar-specific) component of the phosphoenolpyruvate-dependent sugar phosphotransferase system (sugar PTS). This major carbohydrate active-transport system catalyzes the phosphorylation of incoming sugar substrates concomitantly with their translocation across the cell membrane. The phosphoryl group from phosphoenolpyruvate (PEP) is transferred to the phosphoryl carrier protein HPr by enzyme I. Phospho-HPr then transfers it to the PTS EIIA domain.</text>
</comment>
<keyword evidence="18" id="KW-0460">Magnesium</keyword>
<evidence type="ECO:0000256" key="15">
    <source>
        <dbReference type="ARBA" id="ARBA00022683"/>
    </source>
</evidence>
<dbReference type="NCBIfam" id="TIGR01417">
    <property type="entry name" value="PTS_I_fam"/>
    <property type="match status" value="1"/>
</dbReference>
<evidence type="ECO:0000256" key="8">
    <source>
        <dbReference type="ARBA" id="ARBA00012095"/>
    </source>
</evidence>
<dbReference type="SUPFAM" id="SSF55594">
    <property type="entry name" value="HPr-like"/>
    <property type="match status" value="1"/>
</dbReference>
<dbReference type="InterPro" id="IPR035895">
    <property type="entry name" value="HPr-like_sf"/>
</dbReference>
<evidence type="ECO:0000256" key="11">
    <source>
        <dbReference type="ARBA" id="ARBA00022448"/>
    </source>
</evidence>
<dbReference type="Gene3D" id="3.50.30.10">
    <property type="entry name" value="Phosphohistidine domain"/>
    <property type="match status" value="1"/>
</dbReference>
<organism evidence="22 23">
    <name type="scientific">Actinopolymorpha pittospori</name>
    <dbReference type="NCBI Taxonomy" id="648752"/>
    <lineage>
        <taxon>Bacteria</taxon>
        <taxon>Bacillati</taxon>
        <taxon>Actinomycetota</taxon>
        <taxon>Actinomycetes</taxon>
        <taxon>Propionibacteriales</taxon>
        <taxon>Actinopolymorphaceae</taxon>
        <taxon>Actinopolymorpha</taxon>
    </lineage>
</organism>
<dbReference type="InterPro" id="IPR008731">
    <property type="entry name" value="PTS_EIN"/>
</dbReference>
<dbReference type="InterPro" id="IPR001020">
    <property type="entry name" value="PTS_HPr_His_P_site"/>
</dbReference>
<dbReference type="InterPro" id="IPR018274">
    <property type="entry name" value="PEP_util_AS"/>
</dbReference>
<evidence type="ECO:0000259" key="20">
    <source>
        <dbReference type="PROSITE" id="PS51096"/>
    </source>
</evidence>
<evidence type="ECO:0000256" key="13">
    <source>
        <dbReference type="ARBA" id="ARBA00022597"/>
    </source>
</evidence>
<comment type="caution">
    <text evidence="22">The sequence shown here is derived from an EMBL/GenBank/DDBJ whole genome shotgun (WGS) entry which is preliminary data.</text>
</comment>
<dbReference type="Pfam" id="PF02896">
    <property type="entry name" value="PEP-utilizers_C"/>
    <property type="match status" value="1"/>
</dbReference>
<dbReference type="PROSITE" id="PS00742">
    <property type="entry name" value="PEP_ENZYMES_2"/>
    <property type="match status" value="1"/>
</dbReference>
<dbReference type="EMBL" id="JADBEM010000001">
    <property type="protein sequence ID" value="MBE1606273.1"/>
    <property type="molecule type" value="Genomic_DNA"/>
</dbReference>
<evidence type="ECO:0000313" key="23">
    <source>
        <dbReference type="Proteomes" id="UP000638648"/>
    </source>
</evidence>
<dbReference type="InterPro" id="IPR012844">
    <property type="entry name" value="DhaM_N"/>
</dbReference>
<dbReference type="SUPFAM" id="SSF53062">
    <property type="entry name" value="PTS system fructose IIA component-like"/>
    <property type="match status" value="1"/>
</dbReference>
<dbReference type="InterPro" id="IPR015813">
    <property type="entry name" value="Pyrv/PenolPyrv_kinase-like_dom"/>
</dbReference>
<gene>
    <name evidence="22" type="ORF">HEB94_003121</name>
</gene>
<evidence type="ECO:0000256" key="12">
    <source>
        <dbReference type="ARBA" id="ARBA00022490"/>
    </source>
</evidence>
<dbReference type="InterPro" id="IPR036637">
    <property type="entry name" value="Phosphohistidine_dom_sf"/>
</dbReference>
<dbReference type="InterPro" id="IPR036662">
    <property type="entry name" value="PTS_EIIA_man-typ_sf"/>
</dbReference>
<dbReference type="Gene3D" id="3.30.1340.10">
    <property type="entry name" value="HPr-like"/>
    <property type="match status" value="1"/>
</dbReference>
<comment type="subcellular location">
    <subcellularLocation>
        <location evidence="6">Cytoplasm</location>
    </subcellularLocation>
</comment>
<dbReference type="InterPro" id="IPR006318">
    <property type="entry name" value="PTS_EI-like"/>
</dbReference>